<evidence type="ECO:0000313" key="13">
    <source>
        <dbReference type="EMBL" id="MBU2873874.1"/>
    </source>
</evidence>
<keyword evidence="14" id="KW-1185">Reference proteome</keyword>
<evidence type="ECO:0000256" key="8">
    <source>
        <dbReference type="ARBA" id="ARBA00022801"/>
    </source>
</evidence>
<comment type="function">
    <text evidence="1">Flagellum-specific muramidase which hydrolyzes the peptidoglycan layer to assemble the rod structure in the periplasmic space.</text>
</comment>
<dbReference type="Pfam" id="PF10135">
    <property type="entry name" value="Rod-binding"/>
    <property type="match status" value="1"/>
</dbReference>
<dbReference type="EMBL" id="JAHKPV010000008">
    <property type="protein sequence ID" value="MBU2873874.1"/>
    <property type="molecule type" value="Genomic_DNA"/>
</dbReference>
<dbReference type="NCBIfam" id="TIGR02541">
    <property type="entry name" value="flagell_FlgJ"/>
    <property type="match status" value="1"/>
</dbReference>
<dbReference type="InterPro" id="IPR002901">
    <property type="entry name" value="MGlyc_endo_b_GlcNAc-like_dom"/>
</dbReference>
<keyword evidence="9 13" id="KW-0326">Glycosidase</keyword>
<dbReference type="Proteomes" id="UP000753376">
    <property type="component" value="Unassembled WGS sequence"/>
</dbReference>
<protein>
    <recommendedName>
        <fullName evidence="5">Peptidoglycan hydrolase FlgJ</fullName>
    </recommendedName>
    <alternativeName>
        <fullName evidence="11">Muramidase FlgJ</fullName>
    </alternativeName>
</protein>
<keyword evidence="8 13" id="KW-0378">Hydrolase</keyword>
<comment type="similarity">
    <text evidence="4">In the C-terminal section; belongs to the glycosyl hydrolase 73 family.</text>
</comment>
<keyword evidence="7" id="KW-1005">Bacterial flagellum biogenesis</keyword>
<evidence type="ECO:0000256" key="7">
    <source>
        <dbReference type="ARBA" id="ARBA00022795"/>
    </source>
</evidence>
<name>A0ABS6AAL1_9GAMM</name>
<sequence>MQDYQLQQARVYTDFSGLNALKHSAGDDKQAALEEVARQFESIFLSEMLKSMRKAGDVFAEGNYMNSNQSEMYRDMFDSQLSLTMAGGQGTGLADALVRQLGKNIPSIDQDGNPLASHKKALTDYERSLPPISQRLPERVDEVVEVVANNTVAPTTDIPELPEQFESPEQFVSALLPVAEKIAADTGINPKLMVAQAALETGWGRHMIKGDAREPSYNLFGIKADSRWQGDSVTITTTEFREGVPMKERANFRAYPDYESSFRDYVAFLESNPRYRDVLASADQPDVFARKLQEAGYATDPQYGDKINRIMNRDSLMTLSMGSGSMGNKATNGGAEEQ</sequence>
<dbReference type="InterPro" id="IPR019301">
    <property type="entry name" value="Flagellar_prot_FlgJ_N"/>
</dbReference>
<proteinExistence type="inferred from homology"/>
<evidence type="ECO:0000256" key="10">
    <source>
        <dbReference type="ARBA" id="ARBA00023316"/>
    </source>
</evidence>
<comment type="caution">
    <text evidence="13">The sequence shown here is derived from an EMBL/GenBank/DDBJ whole genome shotgun (WGS) entry which is preliminary data.</text>
</comment>
<feature type="domain" description="Mannosyl-glycoprotein endo-beta-N-acetylglucosamidase-like" evidence="12">
    <location>
        <begin position="161"/>
        <end position="320"/>
    </location>
</feature>
<evidence type="ECO:0000259" key="12">
    <source>
        <dbReference type="SMART" id="SM00047"/>
    </source>
</evidence>
<keyword evidence="13" id="KW-0966">Cell projection</keyword>
<gene>
    <name evidence="13" type="primary">flgJ</name>
    <name evidence="13" type="ORF">KO508_07585</name>
</gene>
<accession>A0ABS6AAL1</accession>
<evidence type="ECO:0000256" key="3">
    <source>
        <dbReference type="ARBA" id="ARBA00006880"/>
    </source>
</evidence>
<dbReference type="InterPro" id="IPR013377">
    <property type="entry name" value="FlgJ"/>
</dbReference>
<dbReference type="RefSeq" id="WP_216007756.1">
    <property type="nucleotide sequence ID" value="NZ_JAHKPV010000008.1"/>
</dbReference>
<evidence type="ECO:0000256" key="6">
    <source>
        <dbReference type="ARBA" id="ARBA00022764"/>
    </source>
</evidence>
<keyword evidence="13" id="KW-0282">Flagellum</keyword>
<keyword evidence="13" id="KW-0969">Cilium</keyword>
<keyword evidence="6" id="KW-0574">Periplasm</keyword>
<dbReference type="PANTHER" id="PTHR33308">
    <property type="entry name" value="PEPTIDOGLYCAN HYDROLASE FLGJ"/>
    <property type="match status" value="1"/>
</dbReference>
<comment type="similarity">
    <text evidence="3">In the N-terminal section; belongs to the FlgJ family.</text>
</comment>
<evidence type="ECO:0000256" key="5">
    <source>
        <dbReference type="ARBA" id="ARBA00013433"/>
    </source>
</evidence>
<evidence type="ECO:0000256" key="2">
    <source>
        <dbReference type="ARBA" id="ARBA00004418"/>
    </source>
</evidence>
<evidence type="ECO:0000313" key="14">
    <source>
        <dbReference type="Proteomes" id="UP000753376"/>
    </source>
</evidence>
<evidence type="ECO:0000256" key="9">
    <source>
        <dbReference type="ARBA" id="ARBA00023295"/>
    </source>
</evidence>
<evidence type="ECO:0000256" key="1">
    <source>
        <dbReference type="ARBA" id="ARBA00002954"/>
    </source>
</evidence>
<evidence type="ECO:0000256" key="11">
    <source>
        <dbReference type="ARBA" id="ARBA00030835"/>
    </source>
</evidence>
<dbReference type="PANTHER" id="PTHR33308:SF9">
    <property type="entry name" value="PEPTIDOGLYCAN HYDROLASE FLGJ"/>
    <property type="match status" value="1"/>
</dbReference>
<reference evidence="13 14" key="1">
    <citation type="submission" date="2021-05" db="EMBL/GenBank/DDBJ databases">
        <title>Draft genomes of bacteria isolated from model marine particles.</title>
        <authorList>
            <person name="Datta M.S."/>
            <person name="Schwartzman J.A."/>
            <person name="Enke T.N."/>
            <person name="Saavedra J."/>
            <person name="Cermak N."/>
            <person name="Cordero O.X."/>
        </authorList>
    </citation>
    <scope>NUCLEOTIDE SEQUENCE [LARGE SCALE GENOMIC DNA]</scope>
    <source>
        <strain evidence="13 14">D2M19</strain>
    </source>
</reference>
<evidence type="ECO:0000256" key="4">
    <source>
        <dbReference type="ARBA" id="ARBA00007974"/>
    </source>
</evidence>
<dbReference type="InterPro" id="IPR051056">
    <property type="entry name" value="Glycosyl_Hydrolase_73"/>
</dbReference>
<keyword evidence="10" id="KW-0961">Cell wall biogenesis/degradation</keyword>
<comment type="subcellular location">
    <subcellularLocation>
        <location evidence="2">Periplasm</location>
    </subcellularLocation>
</comment>
<organism evidence="13 14">
    <name type="scientific">Marinobacter salexigens</name>
    <dbReference type="NCBI Taxonomy" id="1925763"/>
    <lineage>
        <taxon>Bacteria</taxon>
        <taxon>Pseudomonadati</taxon>
        <taxon>Pseudomonadota</taxon>
        <taxon>Gammaproteobacteria</taxon>
        <taxon>Pseudomonadales</taxon>
        <taxon>Marinobacteraceae</taxon>
        <taxon>Marinobacter</taxon>
    </lineage>
</organism>
<dbReference type="SMART" id="SM00047">
    <property type="entry name" value="LYZ2"/>
    <property type="match status" value="1"/>
</dbReference>
<dbReference type="GO" id="GO:0016798">
    <property type="term" value="F:hydrolase activity, acting on glycosyl bonds"/>
    <property type="evidence" value="ECO:0007669"/>
    <property type="project" value="UniProtKB-KW"/>
</dbReference>
<dbReference type="Pfam" id="PF01832">
    <property type="entry name" value="Glucosaminidase"/>
    <property type="match status" value="1"/>
</dbReference>